<organism evidence="8 9">
    <name type="scientific">Cymbomonas tetramitiformis</name>
    <dbReference type="NCBI Taxonomy" id="36881"/>
    <lineage>
        <taxon>Eukaryota</taxon>
        <taxon>Viridiplantae</taxon>
        <taxon>Chlorophyta</taxon>
        <taxon>Pyramimonadophyceae</taxon>
        <taxon>Pyramimonadales</taxon>
        <taxon>Pyramimonadaceae</taxon>
        <taxon>Cymbomonas</taxon>
    </lineage>
</organism>
<evidence type="ECO:0000256" key="4">
    <source>
        <dbReference type="ARBA" id="ARBA00022692"/>
    </source>
</evidence>
<comment type="subcellular location">
    <subcellularLocation>
        <location evidence="1">Cell membrane</location>
        <topology evidence="1">Multi-pass membrane protein</topology>
    </subcellularLocation>
</comment>
<evidence type="ECO:0000313" key="8">
    <source>
        <dbReference type="EMBL" id="KAK3268900.1"/>
    </source>
</evidence>
<dbReference type="InterPro" id="IPR044669">
    <property type="entry name" value="YneE/VCCN1/2-like"/>
</dbReference>
<keyword evidence="3" id="KW-1003">Cell membrane</keyword>
<evidence type="ECO:0000313" key="9">
    <source>
        <dbReference type="Proteomes" id="UP001190700"/>
    </source>
</evidence>
<dbReference type="Proteomes" id="UP001190700">
    <property type="component" value="Unassembled WGS sequence"/>
</dbReference>
<keyword evidence="9" id="KW-1185">Reference proteome</keyword>
<dbReference type="PANTHER" id="PTHR33281:SF19">
    <property type="entry name" value="VOLTAGE-DEPENDENT ANION CHANNEL-FORMING PROTEIN YNEE"/>
    <property type="match status" value="1"/>
</dbReference>
<evidence type="ECO:0000256" key="3">
    <source>
        <dbReference type="ARBA" id="ARBA00022475"/>
    </source>
</evidence>
<accession>A0AAE0FZU5</accession>
<evidence type="ECO:0000256" key="2">
    <source>
        <dbReference type="ARBA" id="ARBA00022448"/>
    </source>
</evidence>
<keyword evidence="7" id="KW-0472">Membrane</keyword>
<comment type="caution">
    <text evidence="8">The sequence shown here is derived from an EMBL/GenBank/DDBJ whole genome shotgun (WGS) entry which is preliminary data.</text>
</comment>
<dbReference type="GO" id="GO:0005254">
    <property type="term" value="F:chloride channel activity"/>
    <property type="evidence" value="ECO:0007669"/>
    <property type="project" value="InterPro"/>
</dbReference>
<evidence type="ECO:0000256" key="5">
    <source>
        <dbReference type="ARBA" id="ARBA00022989"/>
    </source>
</evidence>
<dbReference type="AlphaFoldDB" id="A0AAE0FZU5"/>
<dbReference type="Pfam" id="PF25539">
    <property type="entry name" value="Bestrophin_2"/>
    <property type="match status" value="1"/>
</dbReference>
<keyword evidence="4" id="KW-0812">Transmembrane</keyword>
<dbReference type="PANTHER" id="PTHR33281">
    <property type="entry name" value="UPF0187 PROTEIN YNEE"/>
    <property type="match status" value="1"/>
</dbReference>
<sequence length="290" mass="32384">MPMTCLNSISLVQPRFVTKTPPRVAASKGLSWSHSHAIASKHSVFRIASKRSVSRANLQVSAEQMQLLPIDEAREQERKNRRVVFDQDRWKRHRSVNRYARHISTLNQSSITKDLAPAVFFLTSVAGAVTAVNEFTDLPNLVLPLSALGPTTAALSLLLVFRTNSSYGRWWEARKIWGGLLNRSRDFVRQGLSWFKVEDTASKEQLVRYTMAFAVALKVWHPFQKSTGCEGGCIRSEHGFEMGLACSLTDCTAAQSPVYRSVSSPVGTIWDDDPTCKGIFLPSEELLQSV</sequence>
<keyword evidence="2" id="KW-0813">Transport</keyword>
<evidence type="ECO:0000256" key="6">
    <source>
        <dbReference type="ARBA" id="ARBA00023065"/>
    </source>
</evidence>
<evidence type="ECO:0000256" key="7">
    <source>
        <dbReference type="ARBA" id="ARBA00023136"/>
    </source>
</evidence>
<evidence type="ECO:0000256" key="1">
    <source>
        <dbReference type="ARBA" id="ARBA00004651"/>
    </source>
</evidence>
<gene>
    <name evidence="8" type="ORF">CYMTET_22623</name>
</gene>
<reference evidence="8 9" key="1">
    <citation type="journal article" date="2015" name="Genome Biol. Evol.">
        <title>Comparative Genomics of a Bacterivorous Green Alga Reveals Evolutionary Causalities and Consequences of Phago-Mixotrophic Mode of Nutrition.</title>
        <authorList>
            <person name="Burns J.A."/>
            <person name="Paasch A."/>
            <person name="Narechania A."/>
            <person name="Kim E."/>
        </authorList>
    </citation>
    <scope>NUCLEOTIDE SEQUENCE [LARGE SCALE GENOMIC DNA]</scope>
    <source>
        <strain evidence="8 9">PLY_AMNH</strain>
    </source>
</reference>
<keyword evidence="6" id="KW-0406">Ion transport</keyword>
<keyword evidence="5" id="KW-1133">Transmembrane helix</keyword>
<name>A0AAE0FZU5_9CHLO</name>
<dbReference type="GO" id="GO:0005886">
    <property type="term" value="C:plasma membrane"/>
    <property type="evidence" value="ECO:0007669"/>
    <property type="project" value="UniProtKB-SubCell"/>
</dbReference>
<dbReference type="EMBL" id="LGRX02011488">
    <property type="protein sequence ID" value="KAK3268900.1"/>
    <property type="molecule type" value="Genomic_DNA"/>
</dbReference>
<proteinExistence type="predicted"/>
<protein>
    <submittedName>
        <fullName evidence="8">Uncharacterized protein</fullName>
    </submittedName>
</protein>